<dbReference type="Pfam" id="PF01323">
    <property type="entry name" value="DSBA"/>
    <property type="match status" value="1"/>
</dbReference>
<dbReference type="CDD" id="cd03022">
    <property type="entry name" value="DsbA_HCCA_Iso"/>
    <property type="match status" value="1"/>
</dbReference>
<organism evidence="4 5">
    <name type="scientific">Thalassospira profundimaris</name>
    <dbReference type="NCBI Taxonomy" id="502049"/>
    <lineage>
        <taxon>Bacteria</taxon>
        <taxon>Pseudomonadati</taxon>
        <taxon>Pseudomonadota</taxon>
        <taxon>Alphaproteobacteria</taxon>
        <taxon>Rhodospirillales</taxon>
        <taxon>Thalassospiraceae</taxon>
        <taxon>Thalassospira</taxon>
    </lineage>
</organism>
<dbReference type="InterPro" id="IPR036249">
    <property type="entry name" value="Thioredoxin-like_sf"/>
</dbReference>
<gene>
    <name evidence="4" type="ORF">TH30_12395</name>
</gene>
<dbReference type="InterPro" id="IPR001853">
    <property type="entry name" value="DSBA-like_thioredoxin_dom"/>
</dbReference>
<comment type="caution">
    <text evidence="4">The sequence shown here is derived from an EMBL/GenBank/DDBJ whole genome shotgun (WGS) entry which is preliminary data.</text>
</comment>
<accession>A0A367WVG5</accession>
<reference evidence="4 5" key="1">
    <citation type="submission" date="2014-07" db="EMBL/GenBank/DDBJ databases">
        <title>Draft genome sequence of Thalassospira profundimaris PR54-5.</title>
        <authorList>
            <person name="Lai Q."/>
            <person name="Shao Z."/>
        </authorList>
    </citation>
    <scope>NUCLEOTIDE SEQUENCE [LARGE SCALE GENOMIC DNA]</scope>
    <source>
        <strain evidence="4 5">PR54-5</strain>
    </source>
</reference>
<dbReference type="RefSeq" id="WP_114098335.1">
    <property type="nucleotide sequence ID" value="NZ_JPWI01000007.1"/>
</dbReference>
<dbReference type="AlphaFoldDB" id="A0A367WVG5"/>
<dbReference type="PANTHER" id="PTHR42943">
    <property type="entry name" value="GLUTATHIONE S-TRANSFERASE KAPPA"/>
    <property type="match status" value="1"/>
</dbReference>
<dbReference type="GO" id="GO:0006749">
    <property type="term" value="P:glutathione metabolic process"/>
    <property type="evidence" value="ECO:0007669"/>
    <property type="project" value="TreeGrafter"/>
</dbReference>
<evidence type="ECO:0000313" key="5">
    <source>
        <dbReference type="Proteomes" id="UP000252255"/>
    </source>
</evidence>
<dbReference type="GO" id="GO:0004364">
    <property type="term" value="F:glutathione transferase activity"/>
    <property type="evidence" value="ECO:0007669"/>
    <property type="project" value="TreeGrafter"/>
</dbReference>
<dbReference type="InterPro" id="IPR051924">
    <property type="entry name" value="GST_Kappa/NadH"/>
</dbReference>
<evidence type="ECO:0000313" key="4">
    <source>
        <dbReference type="EMBL" id="RCK45377.1"/>
    </source>
</evidence>
<dbReference type="GO" id="GO:1901170">
    <property type="term" value="P:naphthalene catabolic process"/>
    <property type="evidence" value="ECO:0007669"/>
    <property type="project" value="InterPro"/>
</dbReference>
<feature type="active site" description="Nucleophile" evidence="2">
    <location>
        <position position="12"/>
    </location>
</feature>
<dbReference type="Gene3D" id="3.40.30.10">
    <property type="entry name" value="Glutaredoxin"/>
    <property type="match status" value="1"/>
</dbReference>
<dbReference type="PANTHER" id="PTHR42943:SF2">
    <property type="entry name" value="GLUTATHIONE S-TRANSFERASE KAPPA 1"/>
    <property type="match status" value="1"/>
</dbReference>
<dbReference type="InterPro" id="IPR014440">
    <property type="entry name" value="HCCAis_GSTk"/>
</dbReference>
<protein>
    <recommendedName>
        <fullName evidence="1">2-hydroxychromene-2-carboxylate isomerase</fullName>
        <ecNumber evidence="1">5.99.1.4</ecNumber>
    </recommendedName>
</protein>
<dbReference type="OrthoDB" id="5244108at2"/>
<comment type="similarity">
    <text evidence="1">Belongs to the GST superfamily. NadH family.</text>
</comment>
<evidence type="ECO:0000256" key="1">
    <source>
        <dbReference type="PIRNR" id="PIRNR006386"/>
    </source>
</evidence>
<sequence length="206" mass="23735">MSEVSFYFDFSSPYGYLAAERMEEFESRVGVTVIWRPFMIGAAFKQTGQSPLLSQPIRGKYFRHDMERCARLQGTPFNIPDNFPYSALVPTRAFYWLESRSPALARRFAKDIYRGYFADGLDMANPENVFAAATRHSINPGEMRLAVESQRWKDRTREVTDEAIALGAFGSPFFFYEDEPFFGNDRLDQLEQWISLRRSTANSLPG</sequence>
<evidence type="ECO:0000259" key="3">
    <source>
        <dbReference type="Pfam" id="PF01323"/>
    </source>
</evidence>
<feature type="domain" description="DSBA-like thioredoxin" evidence="3">
    <location>
        <begin position="4"/>
        <end position="193"/>
    </location>
</feature>
<dbReference type="PIRSF" id="PIRSF006386">
    <property type="entry name" value="HCCAis_GSTk"/>
    <property type="match status" value="1"/>
</dbReference>
<dbReference type="InterPro" id="IPR044087">
    <property type="entry name" value="NahD-like"/>
</dbReference>
<dbReference type="EMBL" id="JPWI01000007">
    <property type="protein sequence ID" value="RCK45377.1"/>
    <property type="molecule type" value="Genomic_DNA"/>
</dbReference>
<dbReference type="SUPFAM" id="SSF52833">
    <property type="entry name" value="Thioredoxin-like"/>
    <property type="match status" value="1"/>
</dbReference>
<evidence type="ECO:0000256" key="2">
    <source>
        <dbReference type="PIRSR" id="PIRSR006386-1"/>
    </source>
</evidence>
<dbReference type="EC" id="5.99.1.4" evidence="1"/>
<proteinExistence type="inferred from homology"/>
<dbReference type="GO" id="GO:0004602">
    <property type="term" value="F:glutathione peroxidase activity"/>
    <property type="evidence" value="ECO:0007669"/>
    <property type="project" value="TreeGrafter"/>
</dbReference>
<dbReference type="Proteomes" id="UP000252255">
    <property type="component" value="Unassembled WGS sequence"/>
</dbReference>
<name>A0A367WVG5_9PROT</name>
<keyword evidence="1 4" id="KW-0413">Isomerase</keyword>
<dbReference type="GO" id="GO:0018845">
    <property type="term" value="F:2-hydroxychromene-2-carboxylate isomerase activity"/>
    <property type="evidence" value="ECO:0007669"/>
    <property type="project" value="UniProtKB-UniRule"/>
</dbReference>
<comment type="catalytic activity">
    <reaction evidence="1">
        <text>2-hydroxychromene-2-carboxylate = (3E)-4-(2-hydroxyphenyl)-2-oxobut-3-enoate</text>
        <dbReference type="Rhea" id="RHEA:27401"/>
        <dbReference type="ChEBI" id="CHEBI:59350"/>
        <dbReference type="ChEBI" id="CHEBI:59353"/>
        <dbReference type="EC" id="5.99.1.4"/>
    </reaction>
</comment>